<sequence length="111" mass="12670">MKIFSKISHANDFTQLSMEHFQGGSSLFHPPPSISSLRDIPSFKKLFTFFARSRPICDPLLVHHRALVTSSDFPSEQARSKYTPLDTPAVVFAREHYSNKFFCLVTQNISH</sequence>
<evidence type="ECO:0000313" key="2">
    <source>
        <dbReference type="Proteomes" id="UP001054945"/>
    </source>
</evidence>
<protein>
    <submittedName>
        <fullName evidence="1">Uncharacterized protein</fullName>
    </submittedName>
</protein>
<reference evidence="1 2" key="1">
    <citation type="submission" date="2021-06" db="EMBL/GenBank/DDBJ databases">
        <title>Caerostris extrusa draft genome.</title>
        <authorList>
            <person name="Kono N."/>
            <person name="Arakawa K."/>
        </authorList>
    </citation>
    <scope>NUCLEOTIDE SEQUENCE [LARGE SCALE GENOMIC DNA]</scope>
</reference>
<comment type="caution">
    <text evidence="1">The sequence shown here is derived from an EMBL/GenBank/DDBJ whole genome shotgun (WGS) entry which is preliminary data.</text>
</comment>
<gene>
    <name evidence="1" type="ORF">CEXT_655541</name>
</gene>
<organism evidence="1 2">
    <name type="scientific">Caerostris extrusa</name>
    <name type="common">Bark spider</name>
    <name type="synonym">Caerostris bankana</name>
    <dbReference type="NCBI Taxonomy" id="172846"/>
    <lineage>
        <taxon>Eukaryota</taxon>
        <taxon>Metazoa</taxon>
        <taxon>Ecdysozoa</taxon>
        <taxon>Arthropoda</taxon>
        <taxon>Chelicerata</taxon>
        <taxon>Arachnida</taxon>
        <taxon>Araneae</taxon>
        <taxon>Araneomorphae</taxon>
        <taxon>Entelegynae</taxon>
        <taxon>Araneoidea</taxon>
        <taxon>Araneidae</taxon>
        <taxon>Caerostris</taxon>
    </lineage>
</organism>
<proteinExistence type="predicted"/>
<evidence type="ECO:0000313" key="1">
    <source>
        <dbReference type="EMBL" id="GIX74869.1"/>
    </source>
</evidence>
<name>A0AAV4MSK4_CAEEX</name>
<dbReference type="AlphaFoldDB" id="A0AAV4MSK4"/>
<accession>A0AAV4MSK4</accession>
<dbReference type="EMBL" id="BPLR01002534">
    <property type="protein sequence ID" value="GIX74869.1"/>
    <property type="molecule type" value="Genomic_DNA"/>
</dbReference>
<dbReference type="Proteomes" id="UP001054945">
    <property type="component" value="Unassembled WGS sequence"/>
</dbReference>
<keyword evidence="2" id="KW-1185">Reference proteome</keyword>